<reference evidence="2 3" key="1">
    <citation type="submission" date="2024-07" db="EMBL/GenBank/DDBJ databases">
        <title>Uliginosibacterium paludis KCTC:42655.</title>
        <authorList>
            <person name="Kim M.K."/>
        </authorList>
    </citation>
    <scope>NUCLEOTIDE SEQUENCE [LARGE SCALE GENOMIC DNA]</scope>
    <source>
        <strain evidence="2 3">KCTC 42655</strain>
    </source>
</reference>
<comment type="caution">
    <text evidence="2">The sequence shown here is derived from an EMBL/GenBank/DDBJ whole genome shotgun (WGS) entry which is preliminary data.</text>
</comment>
<evidence type="ECO:0000256" key="1">
    <source>
        <dbReference type="ARBA" id="ARBA00038414"/>
    </source>
</evidence>
<gene>
    <name evidence="2" type="ORF">ABVT11_04445</name>
</gene>
<protein>
    <submittedName>
        <fullName evidence="2">Aspartate/glutamate racemase family protein</fullName>
    </submittedName>
</protein>
<name>A0ABV2CME6_9RHOO</name>
<dbReference type="RefSeq" id="WP_345924193.1">
    <property type="nucleotide sequence ID" value="NZ_JBDIVF010000001.1"/>
</dbReference>
<dbReference type="Pfam" id="PF01177">
    <property type="entry name" value="Asp_Glu_race"/>
    <property type="match status" value="1"/>
</dbReference>
<dbReference type="PANTHER" id="PTHR28047:SF5">
    <property type="entry name" value="PROTEIN DCG1"/>
    <property type="match status" value="1"/>
</dbReference>
<dbReference type="InterPro" id="IPR015942">
    <property type="entry name" value="Asp/Glu/hydantoin_racemase"/>
</dbReference>
<comment type="similarity">
    <text evidence="1">Belongs to the HyuE racemase family.</text>
</comment>
<accession>A0ABV2CME6</accession>
<dbReference type="EMBL" id="JBEWLZ010000002">
    <property type="protein sequence ID" value="MET1489063.1"/>
    <property type="molecule type" value="Genomic_DNA"/>
</dbReference>
<proteinExistence type="inferred from homology"/>
<evidence type="ECO:0000313" key="3">
    <source>
        <dbReference type="Proteomes" id="UP001548590"/>
    </source>
</evidence>
<dbReference type="InterPro" id="IPR053714">
    <property type="entry name" value="Iso_Racemase_Enz_sf"/>
</dbReference>
<dbReference type="Proteomes" id="UP001548590">
    <property type="component" value="Unassembled WGS sequence"/>
</dbReference>
<organism evidence="2 3">
    <name type="scientific">Uliginosibacterium paludis</name>
    <dbReference type="NCBI Taxonomy" id="1615952"/>
    <lineage>
        <taxon>Bacteria</taxon>
        <taxon>Pseudomonadati</taxon>
        <taxon>Pseudomonadota</taxon>
        <taxon>Betaproteobacteria</taxon>
        <taxon>Rhodocyclales</taxon>
        <taxon>Zoogloeaceae</taxon>
        <taxon>Uliginosibacterium</taxon>
    </lineage>
</organism>
<evidence type="ECO:0000313" key="2">
    <source>
        <dbReference type="EMBL" id="MET1489063.1"/>
    </source>
</evidence>
<dbReference type="InterPro" id="IPR052186">
    <property type="entry name" value="Hydantoin_racemase-like"/>
</dbReference>
<sequence length="237" mass="24547">MPRLLIINPNTSAQVTTMLHEHLQPMLGEAWQIDTVTARFGGAYIASEAAYAIAAHAVLDAWSTQPAGYDAILVGCFGDPGLEALRELAGCPVVGLADAAMREAAQAGRFAIVTGGERWEPILRRLAASAGLLDHLCGLKVLKESGGELLADPDQALLKLEAAAREAQTETEADAIVIGGAALAGMGESLAARLPFAVIDNVSAAARALQALAPAKGWGPDGTRYTGLSPELMARLG</sequence>
<dbReference type="PANTHER" id="PTHR28047">
    <property type="entry name" value="PROTEIN DCG1"/>
    <property type="match status" value="1"/>
</dbReference>
<keyword evidence="3" id="KW-1185">Reference proteome</keyword>
<dbReference type="Gene3D" id="3.40.50.12500">
    <property type="match status" value="1"/>
</dbReference>